<dbReference type="CTD" id="36382780"/>
<dbReference type="STRING" id="34506.A0A090LS32"/>
<dbReference type="SMART" id="SM00209">
    <property type="entry name" value="TSP1"/>
    <property type="match status" value="4"/>
</dbReference>
<dbReference type="GeneID" id="36382780"/>
<dbReference type="SUPFAM" id="SSF82895">
    <property type="entry name" value="TSP-1 type 1 repeat"/>
    <property type="match status" value="4"/>
</dbReference>
<evidence type="ECO:0000313" key="5">
    <source>
        <dbReference type="Proteomes" id="UP000035682"/>
    </source>
</evidence>
<keyword evidence="1" id="KW-0677">Repeat</keyword>
<accession>A0A090LS32</accession>
<evidence type="ECO:0000313" key="4">
    <source>
        <dbReference type="EMBL" id="CEF70403.1"/>
    </source>
</evidence>
<dbReference type="PROSITE" id="PS50092">
    <property type="entry name" value="TSP1"/>
    <property type="match status" value="4"/>
</dbReference>
<proteinExistence type="predicted"/>
<reference evidence="6" key="2">
    <citation type="submission" date="2020-12" db="UniProtKB">
        <authorList>
            <consortium name="WormBaseParasite"/>
        </authorList>
    </citation>
    <scope>IDENTIFICATION</scope>
</reference>
<feature type="chain" id="PRO_5015031149" evidence="3">
    <location>
        <begin position="20"/>
        <end position="320"/>
    </location>
</feature>
<organism evidence="4">
    <name type="scientific">Strongyloides ratti</name>
    <name type="common">Parasitic roundworm</name>
    <dbReference type="NCBI Taxonomy" id="34506"/>
    <lineage>
        <taxon>Eukaryota</taxon>
        <taxon>Metazoa</taxon>
        <taxon>Ecdysozoa</taxon>
        <taxon>Nematoda</taxon>
        <taxon>Chromadorea</taxon>
        <taxon>Rhabditida</taxon>
        <taxon>Tylenchina</taxon>
        <taxon>Panagrolaimomorpha</taxon>
        <taxon>Strongyloidoidea</taxon>
        <taxon>Strongyloididae</taxon>
        <taxon>Strongyloides</taxon>
    </lineage>
</organism>
<evidence type="ECO:0000313" key="7">
    <source>
        <dbReference type="WormBase" id="SRAE_2000503600"/>
    </source>
</evidence>
<dbReference type="WBParaSite" id="SRAE_2000503600.1">
    <property type="protein sequence ID" value="SRAE_2000503600.1"/>
    <property type="gene ID" value="WBGene00265287"/>
</dbReference>
<gene>
    <name evidence="4 6 7" type="ORF">SRAE_2000503600</name>
</gene>
<keyword evidence="5" id="KW-1185">Reference proteome</keyword>
<dbReference type="PANTHER" id="PTHR22906:SF48">
    <property type="entry name" value="THROMBOSPONDIN TYPE 1 DOMAIN PROTEIN"/>
    <property type="match status" value="1"/>
</dbReference>
<dbReference type="Gene3D" id="2.20.100.10">
    <property type="entry name" value="Thrombospondin type-1 (TSP1) repeat"/>
    <property type="match status" value="2"/>
</dbReference>
<dbReference type="WormBase" id="SRAE_2000503600">
    <property type="protein sequence ID" value="SRP12365"/>
    <property type="gene ID" value="WBGene00265287"/>
</dbReference>
<keyword evidence="2" id="KW-1015">Disulfide bond</keyword>
<evidence type="ECO:0000256" key="3">
    <source>
        <dbReference type="SAM" id="SignalP"/>
    </source>
</evidence>
<reference evidence="4 5" key="1">
    <citation type="submission" date="2014-09" db="EMBL/GenBank/DDBJ databases">
        <authorList>
            <person name="Martin A.A."/>
        </authorList>
    </citation>
    <scope>NUCLEOTIDE SEQUENCE</scope>
    <source>
        <strain evidence="5">ED321</strain>
        <strain evidence="4">ED321 Heterogonic</strain>
    </source>
</reference>
<evidence type="ECO:0000256" key="2">
    <source>
        <dbReference type="ARBA" id="ARBA00023157"/>
    </source>
</evidence>
<dbReference type="OMA" id="RTRICNH"/>
<feature type="signal peptide" evidence="3">
    <location>
        <begin position="1"/>
        <end position="19"/>
    </location>
</feature>
<dbReference type="EMBL" id="LN609529">
    <property type="protein sequence ID" value="CEF70403.1"/>
    <property type="molecule type" value="Genomic_DNA"/>
</dbReference>
<protein>
    <submittedName>
        <fullName evidence="4 6">Properdin</fullName>
    </submittedName>
</protein>
<dbReference type="InterPro" id="IPR000884">
    <property type="entry name" value="TSP1_rpt"/>
</dbReference>
<dbReference type="InterPro" id="IPR052065">
    <property type="entry name" value="Compl_asym_regulator"/>
</dbReference>
<dbReference type="OrthoDB" id="5856017at2759"/>
<evidence type="ECO:0000256" key="1">
    <source>
        <dbReference type="ARBA" id="ARBA00022737"/>
    </source>
</evidence>
<dbReference type="Pfam" id="PF00090">
    <property type="entry name" value="TSP_1"/>
    <property type="match status" value="3"/>
</dbReference>
<dbReference type="RefSeq" id="XP_024509600.1">
    <property type="nucleotide sequence ID" value="XM_024643994.1"/>
</dbReference>
<sequence>MIYFNLLIFLSSFIGYINGTPIGQGVVPTVIGCNVCGPQNQNLIGEWSNWSEWGTCQNYSGSYGQIRSRQCIGSGCVGGNEEARHCTPDNNGCNVCGGTVNSWSSWSEWGLCEETDQGYVKKRTRICLSGSCQGNNLEIENCIQYDAPPTWENWSSWSQCSASCGGGTQRRTRKCDTKCGVCQCAGESQQIRQCNTQACCTPGNWQEWSTCSNQCGIGQRMRIRICLCSNCQSGTTQQETCSSYTNCPPQNNPPTCSTCQTPATQPPVTCPTCGPLVNQPPKTCSTCGPLVNQPSPSTCTTCGTSSNNNGDVITVGGVIG</sequence>
<dbReference type="AlphaFoldDB" id="A0A090LS32"/>
<evidence type="ECO:0000313" key="6">
    <source>
        <dbReference type="WBParaSite" id="SRAE_2000503600.1"/>
    </source>
</evidence>
<dbReference type="PANTHER" id="PTHR22906">
    <property type="entry name" value="PROPERDIN"/>
    <property type="match status" value="1"/>
</dbReference>
<keyword evidence="3" id="KW-0732">Signal</keyword>
<dbReference type="InterPro" id="IPR036383">
    <property type="entry name" value="TSP1_rpt_sf"/>
</dbReference>
<dbReference type="Proteomes" id="UP000035682">
    <property type="component" value="Unplaced"/>
</dbReference>
<name>A0A090LS32_STRRB</name>
<dbReference type="PRINTS" id="PR01705">
    <property type="entry name" value="TSP1REPEAT"/>
</dbReference>